<dbReference type="GO" id="GO:0019646">
    <property type="term" value="P:aerobic electron transport chain"/>
    <property type="evidence" value="ECO:0007669"/>
    <property type="project" value="TreeGrafter"/>
</dbReference>
<gene>
    <name evidence="13" type="ORF">EV194_101189</name>
</gene>
<dbReference type="PANTHER" id="PTHR43141:SF5">
    <property type="entry name" value="CYTOCHROME BD-I UBIQUINOL OXIDASE SUBUNIT 2"/>
    <property type="match status" value="1"/>
</dbReference>
<keyword evidence="11 12" id="KW-0472">Membrane</keyword>
<feature type="transmembrane region" description="Helical" evidence="12">
    <location>
        <begin position="120"/>
        <end position="144"/>
    </location>
</feature>
<dbReference type="OrthoDB" id="9776710at2"/>
<dbReference type="GO" id="GO:0046872">
    <property type="term" value="F:metal ion binding"/>
    <property type="evidence" value="ECO:0007669"/>
    <property type="project" value="UniProtKB-KW"/>
</dbReference>
<dbReference type="AlphaFoldDB" id="A0A4R2GPC3"/>
<evidence type="ECO:0000256" key="1">
    <source>
        <dbReference type="ARBA" id="ARBA00004651"/>
    </source>
</evidence>
<comment type="subcellular location">
    <subcellularLocation>
        <location evidence="1">Cell membrane</location>
        <topology evidence="1">Multi-pass membrane protein</topology>
    </subcellularLocation>
</comment>
<evidence type="ECO:0000313" key="14">
    <source>
        <dbReference type="Proteomes" id="UP000295221"/>
    </source>
</evidence>
<evidence type="ECO:0000256" key="9">
    <source>
        <dbReference type="ARBA" id="ARBA00022989"/>
    </source>
</evidence>
<keyword evidence="14" id="KW-1185">Reference proteome</keyword>
<feature type="transmembrane region" description="Helical" evidence="12">
    <location>
        <begin position="89"/>
        <end position="108"/>
    </location>
</feature>
<dbReference type="GO" id="GO:0009055">
    <property type="term" value="F:electron transfer activity"/>
    <property type="evidence" value="ECO:0007669"/>
    <property type="project" value="TreeGrafter"/>
</dbReference>
<dbReference type="EMBL" id="SLWK01000001">
    <property type="protein sequence ID" value="TCO10559.1"/>
    <property type="molecule type" value="Genomic_DNA"/>
</dbReference>
<accession>A0A4R2GPC3</accession>
<comment type="similarity">
    <text evidence="2">Belongs to the cytochrome ubiquinol oxidase subunit 2 family.</text>
</comment>
<dbReference type="RefSeq" id="WP_132431150.1">
    <property type="nucleotide sequence ID" value="NZ_SLWK01000001.1"/>
</dbReference>
<feature type="transmembrane region" description="Helical" evidence="12">
    <location>
        <begin position="61"/>
        <end position="83"/>
    </location>
</feature>
<name>A0A4R2GPC3_9BACT</name>
<evidence type="ECO:0000256" key="5">
    <source>
        <dbReference type="ARBA" id="ARBA00022617"/>
    </source>
</evidence>
<keyword evidence="10" id="KW-0408">Iron</keyword>
<evidence type="ECO:0000256" key="2">
    <source>
        <dbReference type="ARBA" id="ARBA00007543"/>
    </source>
</evidence>
<feature type="transmembrane region" description="Helical" evidence="12">
    <location>
        <begin position="12"/>
        <end position="41"/>
    </location>
</feature>
<evidence type="ECO:0000256" key="10">
    <source>
        <dbReference type="ARBA" id="ARBA00023004"/>
    </source>
</evidence>
<sequence length="377" mass="43182">MFEALSHLQLQQYWWFIMSVVSSVLVFLLFVQGGQTLVGVLGKTDNEKNMIVNSIGRKWEFTFTTLIVFAAGMFAAFPLWYSVSLGGAYYAWKIFLVCFVLQAVSFEFRRKKGNIFGQKTYDWFLTINGFLGTILLGVVVATFFTGSDFIRNEYNLSQWGSSWYGLDILVSFTNLSLGFAVLFLARTLGAMYIITNIESDDIIRRARKQTLINGAIFTVFFLYFLVRILIKDGYAYNPETGAVFMESYKYLNNYLQMPVALILFLVGVPLVLYGIFITWAKESNRGIWFSGFGTFATVMSIFWILGYNNTAFYPSYDLQSSLTIQNASSSHYTLTAMSYISLFVPVVIAYIYFAWRAVDKTKISEEHMNKESEHHVY</sequence>
<keyword evidence="5" id="KW-0349">Heme</keyword>
<feature type="transmembrane region" description="Helical" evidence="12">
    <location>
        <begin position="210"/>
        <end position="230"/>
    </location>
</feature>
<dbReference type="Proteomes" id="UP000295221">
    <property type="component" value="Unassembled WGS sequence"/>
</dbReference>
<dbReference type="Pfam" id="PF02322">
    <property type="entry name" value="Cyt_bd_oxida_II"/>
    <property type="match status" value="1"/>
</dbReference>
<dbReference type="InterPro" id="IPR003317">
    <property type="entry name" value="Cyt-d_oxidase_su2"/>
</dbReference>
<feature type="transmembrane region" description="Helical" evidence="12">
    <location>
        <begin position="164"/>
        <end position="189"/>
    </location>
</feature>
<evidence type="ECO:0000256" key="7">
    <source>
        <dbReference type="ARBA" id="ARBA00022723"/>
    </source>
</evidence>
<evidence type="ECO:0000256" key="3">
    <source>
        <dbReference type="ARBA" id="ARBA00022448"/>
    </source>
</evidence>
<proteinExistence type="inferred from homology"/>
<keyword evidence="7" id="KW-0479">Metal-binding</keyword>
<keyword evidence="6 12" id="KW-0812">Transmembrane</keyword>
<keyword evidence="8" id="KW-0249">Electron transport</keyword>
<evidence type="ECO:0000313" key="13">
    <source>
        <dbReference type="EMBL" id="TCO10559.1"/>
    </source>
</evidence>
<evidence type="ECO:0000256" key="4">
    <source>
        <dbReference type="ARBA" id="ARBA00022475"/>
    </source>
</evidence>
<dbReference type="GO" id="GO:0070069">
    <property type="term" value="C:cytochrome complex"/>
    <property type="evidence" value="ECO:0007669"/>
    <property type="project" value="TreeGrafter"/>
</dbReference>
<keyword evidence="4" id="KW-1003">Cell membrane</keyword>
<feature type="transmembrane region" description="Helical" evidence="12">
    <location>
        <begin position="336"/>
        <end position="355"/>
    </location>
</feature>
<evidence type="ECO:0000256" key="11">
    <source>
        <dbReference type="ARBA" id="ARBA00023136"/>
    </source>
</evidence>
<dbReference type="NCBIfam" id="TIGR00203">
    <property type="entry name" value="cydB"/>
    <property type="match status" value="1"/>
</dbReference>
<feature type="transmembrane region" description="Helical" evidence="12">
    <location>
        <begin position="287"/>
        <end position="306"/>
    </location>
</feature>
<keyword evidence="9 12" id="KW-1133">Transmembrane helix</keyword>
<feature type="transmembrane region" description="Helical" evidence="12">
    <location>
        <begin position="254"/>
        <end position="275"/>
    </location>
</feature>
<dbReference type="PANTHER" id="PTHR43141">
    <property type="entry name" value="CYTOCHROME BD2 SUBUNIT II"/>
    <property type="match status" value="1"/>
</dbReference>
<evidence type="ECO:0000256" key="12">
    <source>
        <dbReference type="SAM" id="Phobius"/>
    </source>
</evidence>
<dbReference type="GO" id="GO:0016682">
    <property type="term" value="F:oxidoreductase activity, acting on diphenols and related substances as donors, oxygen as acceptor"/>
    <property type="evidence" value="ECO:0007669"/>
    <property type="project" value="TreeGrafter"/>
</dbReference>
<evidence type="ECO:0000256" key="8">
    <source>
        <dbReference type="ARBA" id="ARBA00022982"/>
    </source>
</evidence>
<keyword evidence="3" id="KW-0813">Transport</keyword>
<organism evidence="13 14">
    <name type="scientific">Natronoflexus pectinivorans</name>
    <dbReference type="NCBI Taxonomy" id="682526"/>
    <lineage>
        <taxon>Bacteria</taxon>
        <taxon>Pseudomonadati</taxon>
        <taxon>Bacteroidota</taxon>
        <taxon>Bacteroidia</taxon>
        <taxon>Marinilabiliales</taxon>
        <taxon>Marinilabiliaceae</taxon>
        <taxon>Natronoflexus</taxon>
    </lineage>
</organism>
<dbReference type="GO" id="GO:0005886">
    <property type="term" value="C:plasma membrane"/>
    <property type="evidence" value="ECO:0007669"/>
    <property type="project" value="UniProtKB-SubCell"/>
</dbReference>
<protein>
    <submittedName>
        <fullName evidence="13">Cytochrome d ubiquinol oxidase subunit II</fullName>
    </submittedName>
</protein>
<comment type="caution">
    <text evidence="13">The sequence shown here is derived from an EMBL/GenBank/DDBJ whole genome shotgun (WGS) entry which is preliminary data.</text>
</comment>
<reference evidence="13 14" key="1">
    <citation type="submission" date="2019-03" db="EMBL/GenBank/DDBJ databases">
        <title>Genomic Encyclopedia of Type Strains, Phase IV (KMG-IV): sequencing the most valuable type-strain genomes for metagenomic binning, comparative biology and taxonomic classification.</title>
        <authorList>
            <person name="Goeker M."/>
        </authorList>
    </citation>
    <scope>NUCLEOTIDE SEQUENCE [LARGE SCALE GENOMIC DNA]</scope>
    <source>
        <strain evidence="13 14">DSM 24179</strain>
    </source>
</reference>
<evidence type="ECO:0000256" key="6">
    <source>
        <dbReference type="ARBA" id="ARBA00022692"/>
    </source>
</evidence>